<dbReference type="OrthoDB" id="10053569at2759"/>
<protein>
    <recommendedName>
        <fullName evidence="10">Kynurenine 3-monooxygenase</fullName>
        <ecNumber evidence="10">1.14.13.9</ecNumber>
    </recommendedName>
    <alternativeName>
        <fullName evidence="10">Biosynthesis of nicotinic acid protein 4</fullName>
    </alternativeName>
    <alternativeName>
        <fullName evidence="10">Kynurenine 3-hydroxylase</fullName>
    </alternativeName>
</protein>
<reference evidence="13" key="1">
    <citation type="journal article" date="2014" name="Genome Announc.">
        <title>De novo whole-genome sequence and genome annotation of Lichtheimia ramosa.</title>
        <authorList>
            <person name="Linde J."/>
            <person name="Schwartze V."/>
            <person name="Binder U."/>
            <person name="Lass-Florl C."/>
            <person name="Voigt K."/>
            <person name="Horn F."/>
        </authorList>
    </citation>
    <scope>NUCLEOTIDE SEQUENCE</scope>
    <source>
        <strain evidence="13">JMRC FSU:6197</strain>
    </source>
</reference>
<dbReference type="InterPro" id="IPR027545">
    <property type="entry name" value="Kynurenine_monooxygenase"/>
</dbReference>
<dbReference type="SUPFAM" id="SSF51905">
    <property type="entry name" value="FAD/NAD(P)-binding domain"/>
    <property type="match status" value="1"/>
</dbReference>
<dbReference type="GO" id="GO:0004502">
    <property type="term" value="F:kynurenine 3-monooxygenase activity"/>
    <property type="evidence" value="ECO:0007669"/>
    <property type="project" value="UniProtKB-UniRule"/>
</dbReference>
<comment type="similarity">
    <text evidence="10">Belongs to the aromatic-ring hydroxylase family. KMO subfamily.</text>
</comment>
<dbReference type="GO" id="GO:0071949">
    <property type="term" value="F:FAD binding"/>
    <property type="evidence" value="ECO:0007669"/>
    <property type="project" value="InterPro"/>
</dbReference>
<dbReference type="EC" id="1.14.13.9" evidence="10"/>
<dbReference type="PRINTS" id="PR00420">
    <property type="entry name" value="RNGMNOXGNASE"/>
</dbReference>
<dbReference type="AlphaFoldDB" id="A0A077X0D7"/>
<feature type="transmembrane region" description="Helical" evidence="11">
    <location>
        <begin position="425"/>
        <end position="447"/>
    </location>
</feature>
<accession>A0A077X0D7</accession>
<keyword evidence="11" id="KW-0812">Transmembrane</keyword>
<evidence type="ECO:0000256" key="4">
    <source>
        <dbReference type="ARBA" id="ARBA00022827"/>
    </source>
</evidence>
<dbReference type="GO" id="GO:0070189">
    <property type="term" value="P:kynurenine metabolic process"/>
    <property type="evidence" value="ECO:0007669"/>
    <property type="project" value="TreeGrafter"/>
</dbReference>
<dbReference type="GO" id="GO:0034354">
    <property type="term" value="P:'de novo' NAD+ biosynthetic process from L-tryptophan"/>
    <property type="evidence" value="ECO:0007669"/>
    <property type="project" value="UniProtKB-UniRule"/>
</dbReference>
<evidence type="ECO:0000256" key="3">
    <source>
        <dbReference type="ARBA" id="ARBA00022642"/>
    </source>
</evidence>
<evidence type="ECO:0000256" key="2">
    <source>
        <dbReference type="ARBA" id="ARBA00022630"/>
    </source>
</evidence>
<dbReference type="InterPro" id="IPR002938">
    <property type="entry name" value="FAD-bd"/>
</dbReference>
<dbReference type="InterPro" id="IPR036188">
    <property type="entry name" value="FAD/NAD-bd_sf"/>
</dbReference>
<evidence type="ECO:0000256" key="1">
    <source>
        <dbReference type="ARBA" id="ARBA00001974"/>
    </source>
</evidence>
<feature type="transmembrane region" description="Helical" evidence="11">
    <location>
        <begin position="390"/>
        <end position="413"/>
    </location>
</feature>
<keyword evidence="2 10" id="KW-0285">Flavoprotein</keyword>
<evidence type="ECO:0000256" key="11">
    <source>
        <dbReference type="SAM" id="Phobius"/>
    </source>
</evidence>
<comment type="pathway">
    <text evidence="10">Cofactor biosynthesis; NAD(+) biosynthesis; quinolinate from L-kynurenine: step 1/3.</text>
</comment>
<proteinExistence type="inferred from homology"/>
<evidence type="ECO:0000313" key="13">
    <source>
        <dbReference type="EMBL" id="CDS13025.1"/>
    </source>
</evidence>
<evidence type="ECO:0000256" key="9">
    <source>
        <dbReference type="ARBA" id="ARBA00047818"/>
    </source>
</evidence>
<dbReference type="Gene3D" id="3.50.50.60">
    <property type="entry name" value="FAD/NAD(P)-binding domain"/>
    <property type="match status" value="1"/>
</dbReference>
<keyword evidence="10 11" id="KW-0472">Membrane</keyword>
<comment type="function">
    <text evidence="10">Catalyzes the hydroxylation of L-kynurenine (L-Kyn) to form 3-hydroxy-L-kynurenine (L-3OHKyn). Required for synthesis of quinolinic acid.</text>
</comment>
<dbReference type="HAMAP" id="MF_01971">
    <property type="entry name" value="Kynurenine_monooxygenase"/>
    <property type="match status" value="1"/>
</dbReference>
<evidence type="ECO:0000256" key="5">
    <source>
        <dbReference type="ARBA" id="ARBA00022857"/>
    </source>
</evidence>
<keyword evidence="6 10" id="KW-0560">Oxidoreductase</keyword>
<dbReference type="FunFam" id="3.50.50.60:FF:000129">
    <property type="entry name" value="Kynurenine 3-monooxygenase"/>
    <property type="match status" value="1"/>
</dbReference>
<dbReference type="EMBL" id="LK023368">
    <property type="protein sequence ID" value="CDS13025.1"/>
    <property type="molecule type" value="Genomic_DNA"/>
</dbReference>
<keyword evidence="11" id="KW-1133">Transmembrane helix</keyword>
<dbReference type="UniPathway" id="UPA00253">
    <property type="reaction ID" value="UER00328"/>
</dbReference>
<name>A0A077X0D7_9FUNG</name>
<evidence type="ECO:0000256" key="6">
    <source>
        <dbReference type="ARBA" id="ARBA00023002"/>
    </source>
</evidence>
<evidence type="ECO:0000259" key="12">
    <source>
        <dbReference type="Pfam" id="PF01494"/>
    </source>
</evidence>
<dbReference type="Pfam" id="PF01494">
    <property type="entry name" value="FAD_binding_3"/>
    <property type="match status" value="1"/>
</dbReference>
<keyword evidence="8 10" id="KW-0496">Mitochondrion</keyword>
<keyword evidence="5 10" id="KW-0521">NADP</keyword>
<comment type="subcellular location">
    <subcellularLocation>
        <location evidence="10">Mitochondrion outer membrane</location>
    </subcellularLocation>
</comment>
<organism evidence="13">
    <name type="scientific">Lichtheimia ramosa</name>
    <dbReference type="NCBI Taxonomy" id="688394"/>
    <lineage>
        <taxon>Eukaryota</taxon>
        <taxon>Fungi</taxon>
        <taxon>Fungi incertae sedis</taxon>
        <taxon>Mucoromycota</taxon>
        <taxon>Mucoromycotina</taxon>
        <taxon>Mucoromycetes</taxon>
        <taxon>Mucorales</taxon>
        <taxon>Lichtheimiaceae</taxon>
        <taxon>Lichtheimia</taxon>
    </lineage>
</organism>
<dbReference type="PANTHER" id="PTHR46028:SF2">
    <property type="entry name" value="KYNURENINE 3-MONOOXYGENASE"/>
    <property type="match status" value="1"/>
</dbReference>
<keyword evidence="4 10" id="KW-0274">FAD</keyword>
<comment type="cofactor">
    <cofactor evidence="1 10">
        <name>FAD</name>
        <dbReference type="ChEBI" id="CHEBI:57692"/>
    </cofactor>
</comment>
<keyword evidence="7 10" id="KW-0503">Monooxygenase</keyword>
<evidence type="ECO:0000256" key="10">
    <source>
        <dbReference type="HAMAP-Rule" id="MF_03018"/>
    </source>
</evidence>
<comment type="catalytic activity">
    <reaction evidence="9 10">
        <text>L-kynurenine + NADPH + O2 + H(+) = 3-hydroxy-L-kynurenine + NADP(+) + H2O</text>
        <dbReference type="Rhea" id="RHEA:20545"/>
        <dbReference type="ChEBI" id="CHEBI:15377"/>
        <dbReference type="ChEBI" id="CHEBI:15378"/>
        <dbReference type="ChEBI" id="CHEBI:15379"/>
        <dbReference type="ChEBI" id="CHEBI:57783"/>
        <dbReference type="ChEBI" id="CHEBI:57959"/>
        <dbReference type="ChEBI" id="CHEBI:58125"/>
        <dbReference type="ChEBI" id="CHEBI:58349"/>
        <dbReference type="EC" id="1.14.13.9"/>
    </reaction>
</comment>
<keyword evidence="10" id="KW-1000">Mitochondrion outer membrane</keyword>
<dbReference type="GO" id="GO:0005741">
    <property type="term" value="C:mitochondrial outer membrane"/>
    <property type="evidence" value="ECO:0007669"/>
    <property type="project" value="UniProtKB-SubCell"/>
</dbReference>
<dbReference type="GO" id="GO:0006569">
    <property type="term" value="P:L-tryptophan catabolic process"/>
    <property type="evidence" value="ECO:0007669"/>
    <property type="project" value="UniProtKB-UniRule"/>
</dbReference>
<dbReference type="PANTHER" id="PTHR46028">
    <property type="entry name" value="KYNURENINE 3-MONOOXYGENASE"/>
    <property type="match status" value="1"/>
</dbReference>
<evidence type="ECO:0000256" key="7">
    <source>
        <dbReference type="ARBA" id="ARBA00023033"/>
    </source>
</evidence>
<gene>
    <name evidence="10" type="primary">BNA4</name>
    <name evidence="13" type="ORF">LRAMOSA05209</name>
</gene>
<sequence>MPATVAIVGAGLVGALNAVYFAQRGWHVDLYELRPDMRLEENKRNQRGKSINLALSERGLSALRATGLGLEDIILEASVPMRARMVHIGDKQLSQAYSVHGQHINAVDRARLNELLVDAAEKMDNVSLHFEHRLKSIDFEKNQLMFENGSVHHADLIIGADGAYSRTRAQIMRRVRMDYQQEYIDTGYCELSMPPLIGKHGQPEFALDPNHLHIWPRHTFMLIALPNPDRTFTCTLFMPFDMFEEIDTKEKLMVFFKKHFHDAIPLIGEERIIDDYFTNPRGSLITIKASPHNLADKAVVIGDAAHAMVPFYGQGMNCGFQDVEVLHQVLDQFQVKPDNLSALGQALDAYSRQRVKDAHAICDLAMYNHYEMRSAVTSLRFLARKKIEGLIHLVFPRLIVPLYTMVSFTTLPYSETIARWHKQTFWLNVAMGTTSAIAIGTAVGLGLRSHKDTIRDVIRRSIEQFL</sequence>
<evidence type="ECO:0000256" key="8">
    <source>
        <dbReference type="ARBA" id="ARBA00023128"/>
    </source>
</evidence>
<feature type="domain" description="FAD-binding" evidence="12">
    <location>
        <begin position="4"/>
        <end position="363"/>
    </location>
</feature>
<dbReference type="GO" id="GO:0019805">
    <property type="term" value="P:quinolinate biosynthetic process"/>
    <property type="evidence" value="ECO:0007669"/>
    <property type="project" value="UniProtKB-UniRule"/>
</dbReference>
<dbReference type="GO" id="GO:0043420">
    <property type="term" value="P:anthranilate metabolic process"/>
    <property type="evidence" value="ECO:0007669"/>
    <property type="project" value="UniProtKB-UniRule"/>
</dbReference>
<keyword evidence="3 10" id="KW-0662">Pyridine nucleotide biosynthesis</keyword>